<dbReference type="Proteomes" id="UP000273516">
    <property type="component" value="Unassembled WGS sequence"/>
</dbReference>
<proteinExistence type="predicted"/>
<name>A0A3M0MEE1_9RHOB</name>
<dbReference type="Pfam" id="PF01261">
    <property type="entry name" value="AP_endonuc_2"/>
    <property type="match status" value="1"/>
</dbReference>
<sequence>MKINACSVAFRHLDVSAADLARYVMREGFDGLEIWLPHARAMAEEWAALPARSHVPMLAGYLPVGLPGFDAAEAEALCVLTRQWGAGRLRLFAGNLGSAEVTPERRDAILRDLRETAQFAALHGLRVAIETHPDTLADGLAETLGLLEELDHPAIGVNFDVLHVWESGADPLAAHAKLAPHILHYHLKNVTARDCLTVFNPGNVHDPAGSRQGMCPLFEGVLDYAHILAALPWTAEASLEWFGPEPAATMATDLSRARAVPAIAAA</sequence>
<dbReference type="Gene3D" id="3.20.20.150">
    <property type="entry name" value="Divalent-metal-dependent TIM barrel enzymes"/>
    <property type="match status" value="1"/>
</dbReference>
<dbReference type="InterPro" id="IPR050312">
    <property type="entry name" value="IolE/XylAMocC-like"/>
</dbReference>
<dbReference type="PANTHER" id="PTHR12110">
    <property type="entry name" value="HYDROXYPYRUVATE ISOMERASE"/>
    <property type="match status" value="1"/>
</dbReference>
<keyword evidence="3" id="KW-1185">Reference proteome</keyword>
<organism evidence="2 3">
    <name type="scientific">Paracoccus alkanivorans</name>
    <dbReference type="NCBI Taxonomy" id="2116655"/>
    <lineage>
        <taxon>Bacteria</taxon>
        <taxon>Pseudomonadati</taxon>
        <taxon>Pseudomonadota</taxon>
        <taxon>Alphaproteobacteria</taxon>
        <taxon>Rhodobacterales</taxon>
        <taxon>Paracoccaceae</taxon>
        <taxon>Paracoccus</taxon>
    </lineage>
</organism>
<evidence type="ECO:0000313" key="2">
    <source>
        <dbReference type="EMBL" id="RMC34694.1"/>
    </source>
</evidence>
<feature type="domain" description="Xylose isomerase-like TIM barrel" evidence="1">
    <location>
        <begin position="26"/>
        <end position="247"/>
    </location>
</feature>
<protein>
    <submittedName>
        <fullName evidence="2">Sugar phosphate isomerase/epimerase</fullName>
    </submittedName>
</protein>
<dbReference type="PANTHER" id="PTHR12110:SF21">
    <property type="entry name" value="XYLOSE ISOMERASE-LIKE TIM BARREL DOMAIN-CONTAINING PROTEIN"/>
    <property type="match status" value="1"/>
</dbReference>
<dbReference type="RefSeq" id="WP_122112468.1">
    <property type="nucleotide sequence ID" value="NZ_QOKZ01000004.1"/>
</dbReference>
<dbReference type="InterPro" id="IPR036237">
    <property type="entry name" value="Xyl_isomerase-like_sf"/>
</dbReference>
<reference evidence="2 3" key="1">
    <citation type="submission" date="2018-07" db="EMBL/GenBank/DDBJ databases">
        <authorList>
            <person name="Zhang Y."/>
            <person name="Wang L."/>
            <person name="Ma S."/>
        </authorList>
    </citation>
    <scope>NUCLEOTIDE SEQUENCE [LARGE SCALE GENOMIC DNA]</scope>
    <source>
        <strain evidence="2 3">4-2</strain>
    </source>
</reference>
<keyword evidence="2" id="KW-0413">Isomerase</keyword>
<dbReference type="OrthoDB" id="9815124at2"/>
<evidence type="ECO:0000259" key="1">
    <source>
        <dbReference type="Pfam" id="PF01261"/>
    </source>
</evidence>
<comment type="caution">
    <text evidence="2">The sequence shown here is derived from an EMBL/GenBank/DDBJ whole genome shotgun (WGS) entry which is preliminary data.</text>
</comment>
<dbReference type="EMBL" id="QOKZ01000004">
    <property type="protein sequence ID" value="RMC34694.1"/>
    <property type="molecule type" value="Genomic_DNA"/>
</dbReference>
<dbReference type="GO" id="GO:0016853">
    <property type="term" value="F:isomerase activity"/>
    <property type="evidence" value="ECO:0007669"/>
    <property type="project" value="UniProtKB-KW"/>
</dbReference>
<dbReference type="SUPFAM" id="SSF51658">
    <property type="entry name" value="Xylose isomerase-like"/>
    <property type="match status" value="1"/>
</dbReference>
<accession>A0A3M0MEE1</accession>
<dbReference type="InterPro" id="IPR013022">
    <property type="entry name" value="Xyl_isomerase-like_TIM-brl"/>
</dbReference>
<gene>
    <name evidence="2" type="ORF">C9E81_11325</name>
</gene>
<dbReference type="AlphaFoldDB" id="A0A3M0MEE1"/>
<evidence type="ECO:0000313" key="3">
    <source>
        <dbReference type="Proteomes" id="UP000273516"/>
    </source>
</evidence>